<proteinExistence type="predicted"/>
<dbReference type="RefSeq" id="WP_092795644.1">
    <property type="nucleotide sequence ID" value="NZ_FNXF01000015.1"/>
</dbReference>
<dbReference type="AlphaFoldDB" id="A0A1H6MWW2"/>
<dbReference type="Proteomes" id="UP000199371">
    <property type="component" value="Unassembled WGS sequence"/>
</dbReference>
<dbReference type="STRING" id="173990.SAMN05660691_03277"/>
<dbReference type="InterPro" id="IPR027056">
    <property type="entry name" value="Gluconate_2DH_su3"/>
</dbReference>
<dbReference type="EMBL" id="FNXF01000015">
    <property type="protein sequence ID" value="SEI06642.1"/>
    <property type="molecule type" value="Genomic_DNA"/>
</dbReference>
<protein>
    <submittedName>
        <fullName evidence="1">Gluconate 2-dehydrogenase subunit 3</fullName>
    </submittedName>
</protein>
<dbReference type="Pfam" id="PF13618">
    <property type="entry name" value="Gluconate_2-dh3"/>
    <property type="match status" value="1"/>
</dbReference>
<name>A0A1H6MWW2_9GAMM</name>
<organism evidence="1 2">
    <name type="scientific">Rheinheimera pacifica</name>
    <dbReference type="NCBI Taxonomy" id="173990"/>
    <lineage>
        <taxon>Bacteria</taxon>
        <taxon>Pseudomonadati</taxon>
        <taxon>Pseudomonadota</taxon>
        <taxon>Gammaproteobacteria</taxon>
        <taxon>Chromatiales</taxon>
        <taxon>Chromatiaceae</taxon>
        <taxon>Rheinheimera</taxon>
    </lineage>
</organism>
<evidence type="ECO:0000313" key="1">
    <source>
        <dbReference type="EMBL" id="SEI06642.1"/>
    </source>
</evidence>
<dbReference type="OrthoDB" id="129242at2"/>
<dbReference type="InterPro" id="IPR006311">
    <property type="entry name" value="TAT_signal"/>
</dbReference>
<reference evidence="2" key="1">
    <citation type="submission" date="2016-10" db="EMBL/GenBank/DDBJ databases">
        <authorList>
            <person name="Varghese N."/>
            <person name="Submissions S."/>
        </authorList>
    </citation>
    <scope>NUCLEOTIDE SEQUENCE [LARGE SCALE GENOMIC DNA]</scope>
    <source>
        <strain evidence="2">DSM 17616</strain>
    </source>
</reference>
<dbReference type="PROSITE" id="PS51318">
    <property type="entry name" value="TAT"/>
    <property type="match status" value="1"/>
</dbReference>
<evidence type="ECO:0000313" key="2">
    <source>
        <dbReference type="Proteomes" id="UP000199371"/>
    </source>
</evidence>
<gene>
    <name evidence="1" type="ORF">SAMN05660691_03277</name>
</gene>
<sequence length="265" mass="28487">MEKPNLISAQSTTAHIDNLAPAYTNHLSRRDSLKLLAALAASAMLPALAGCEPTPVAKTASGTTSAEHWPELKLQPITAKGYGKDPNLIMPPEAPWPLTLTPAQLSLVALLSDIIVPQEGQSPSASAVQVPTVIDEWVSAPYPNQQQDRLTILSALAWIDDEATMRFSQPFTALGKPQQLAIIDDIAYDNEQTSAQFKRIAKAFARLRNLVLAAYFCTPEGIKDIGYLGNVPIAGVYPGPTPEAYSHLNKTLAELGLSDFAYPVS</sequence>
<accession>A0A1H6MWW2</accession>
<keyword evidence="2" id="KW-1185">Reference proteome</keyword>